<accession>A0A8B6EMP5</accession>
<dbReference type="InterPro" id="IPR017850">
    <property type="entry name" value="Alkaline_phosphatase_core_sf"/>
</dbReference>
<dbReference type="FunFam" id="3.40.720.10:FF:000017">
    <property type="entry name" value="Predicted protein"/>
    <property type="match status" value="1"/>
</dbReference>
<evidence type="ECO:0000313" key="1">
    <source>
        <dbReference type="EMBL" id="VDI36355.1"/>
    </source>
</evidence>
<comment type="caution">
    <text evidence="1">The sequence shown here is derived from an EMBL/GenBank/DDBJ whole genome shotgun (WGS) entry which is preliminary data.</text>
</comment>
<dbReference type="PANTHER" id="PTHR10974:SF1">
    <property type="entry name" value="FI08016P-RELATED"/>
    <property type="match status" value="1"/>
</dbReference>
<protein>
    <recommendedName>
        <fullName evidence="3">DUF229 domain containing protein</fullName>
    </recommendedName>
</protein>
<dbReference type="EMBL" id="UYJE01005322">
    <property type="protein sequence ID" value="VDI36355.1"/>
    <property type="molecule type" value="Genomic_DNA"/>
</dbReference>
<dbReference type="Gene3D" id="3.40.720.10">
    <property type="entry name" value="Alkaline Phosphatase, subunit A"/>
    <property type="match status" value="1"/>
</dbReference>
<dbReference type="Proteomes" id="UP000596742">
    <property type="component" value="Unassembled WGS sequence"/>
</dbReference>
<reference evidence="1" key="1">
    <citation type="submission" date="2018-11" db="EMBL/GenBank/DDBJ databases">
        <authorList>
            <person name="Alioto T."/>
            <person name="Alioto T."/>
        </authorList>
    </citation>
    <scope>NUCLEOTIDE SEQUENCE</scope>
</reference>
<dbReference type="InterPro" id="IPR004245">
    <property type="entry name" value="DUF229"/>
</dbReference>
<gene>
    <name evidence="1" type="ORF">MGAL_10B042833</name>
</gene>
<keyword evidence="2" id="KW-1185">Reference proteome</keyword>
<dbReference type="CDD" id="cd16021">
    <property type="entry name" value="ALP_like"/>
    <property type="match status" value="1"/>
</dbReference>
<name>A0A8B6EMP5_MYTGA</name>
<evidence type="ECO:0008006" key="3">
    <source>
        <dbReference type="Google" id="ProtNLM"/>
    </source>
</evidence>
<evidence type="ECO:0000313" key="2">
    <source>
        <dbReference type="Proteomes" id="UP000596742"/>
    </source>
</evidence>
<organism evidence="1 2">
    <name type="scientific">Mytilus galloprovincialis</name>
    <name type="common">Mediterranean mussel</name>
    <dbReference type="NCBI Taxonomy" id="29158"/>
    <lineage>
        <taxon>Eukaryota</taxon>
        <taxon>Metazoa</taxon>
        <taxon>Spiralia</taxon>
        <taxon>Lophotrochozoa</taxon>
        <taxon>Mollusca</taxon>
        <taxon>Bivalvia</taxon>
        <taxon>Autobranchia</taxon>
        <taxon>Pteriomorphia</taxon>
        <taxon>Mytilida</taxon>
        <taxon>Mytiloidea</taxon>
        <taxon>Mytilidae</taxon>
        <taxon>Mytilinae</taxon>
        <taxon>Mytilus</taxon>
    </lineage>
</organism>
<dbReference type="GO" id="GO:0005615">
    <property type="term" value="C:extracellular space"/>
    <property type="evidence" value="ECO:0007669"/>
    <property type="project" value="TreeGrafter"/>
</dbReference>
<dbReference type="AlphaFoldDB" id="A0A8B6EMP5"/>
<dbReference type="OrthoDB" id="413313at2759"/>
<dbReference type="Pfam" id="PF02995">
    <property type="entry name" value="DUF229"/>
    <property type="match status" value="1"/>
</dbReference>
<dbReference type="SUPFAM" id="SSF53649">
    <property type="entry name" value="Alkaline phosphatase-like"/>
    <property type="match status" value="1"/>
</dbReference>
<sequence>MRRKQYLKIICLCCCVLFLYNLYYANVSPYPQTHYQEENPSTQLTSRPVFLVDTPTCKIPLFSPFDVSIVQFLKPGKKISCNKFLPYTYEDGIILRVNWTAIDQSRHKETFKYCRYQPIIRPYEAEHHNYYDYGDYSEKFDSYIEVSYEFIRVRCFNRANGKIYTNYHQFIYRKKNIEKLKSTAFEKHKAKVSETLNVMMVGVDSISRLNFKRYMRKTNAFLTNRLQSFDMMGYNKVADNTFVNIVPMTLGKFLEDVPWNESLSDIPFDNYNFIWKMFSDRGYRTLYAEDAPKIAIFDYLKAGFHKAPADYFNRHFSIAMTKDKPLWYNEHNCLVNRLETDIILNYTFQFASIMQKNPYFAFTFITGLTHDSTESAAMADEPYFNYLKSLYEQKNMLNNTMLIFYSDHGMRFGKLRETYIGKLEERLPFLFIVLPEWFRKKYPVISQNLQINERRLITPFDIYETLQNVLFFGTDQREQSSSRGASLFQEVSDERTCSEIGILPHWCTCAKNVPLAPEDIKIRDFGERIITSINEILSTFVDCAHLTLENVLSASKILPYDEVLRFRKSKNDVINRKVTFGDKVNSFVHYQLIVQTSPGNGRFEATIKYDELHDSSKIASDISRINLYGNQSNCVNDHSIKKYCFCNM</sequence>
<dbReference type="PANTHER" id="PTHR10974">
    <property type="entry name" value="FI08016P-RELATED"/>
    <property type="match status" value="1"/>
</dbReference>
<proteinExistence type="predicted"/>